<dbReference type="SUPFAM" id="SSF53756">
    <property type="entry name" value="UDP-Glycosyltransferase/glycogen phosphorylase"/>
    <property type="match status" value="1"/>
</dbReference>
<dbReference type="PANTHER" id="PTHR12526">
    <property type="entry name" value="GLYCOSYLTRANSFERASE"/>
    <property type="match status" value="1"/>
</dbReference>
<dbReference type="Gene3D" id="3.40.50.2000">
    <property type="entry name" value="Glycogen Phosphorylase B"/>
    <property type="match status" value="2"/>
</dbReference>
<gene>
    <name evidence="3" type="ORF">MHEL_12640</name>
</gene>
<dbReference type="EMBL" id="AP022596">
    <property type="protein sequence ID" value="BBY63021.1"/>
    <property type="molecule type" value="Genomic_DNA"/>
</dbReference>
<evidence type="ECO:0000313" key="4">
    <source>
        <dbReference type="Proteomes" id="UP000467148"/>
    </source>
</evidence>
<dbReference type="GO" id="GO:0016757">
    <property type="term" value="F:glycosyltransferase activity"/>
    <property type="evidence" value="ECO:0007669"/>
    <property type="project" value="UniProtKB-KW"/>
</dbReference>
<keyword evidence="4" id="KW-1185">Reference proteome</keyword>
<protein>
    <submittedName>
        <fullName evidence="3">Polysaccharide biosynthesis protein</fullName>
    </submittedName>
</protein>
<evidence type="ECO:0000313" key="3">
    <source>
        <dbReference type="EMBL" id="BBY63021.1"/>
    </source>
</evidence>
<dbReference type="CDD" id="cd03801">
    <property type="entry name" value="GT4_PimA-like"/>
    <property type="match status" value="1"/>
</dbReference>
<accession>A0A7I7T3D7</accession>
<proteinExistence type="predicted"/>
<evidence type="ECO:0000256" key="1">
    <source>
        <dbReference type="ARBA" id="ARBA00022676"/>
    </source>
</evidence>
<dbReference type="KEGG" id="mhev:MHEL_12640"/>
<dbReference type="Pfam" id="PF13692">
    <property type="entry name" value="Glyco_trans_1_4"/>
    <property type="match status" value="1"/>
</dbReference>
<sequence>MKAFNRQRTGSVRAPHTNHRALWISTSTDSRGGISTFVRDMQTTQLWKTWHIRHIATHRNGSITDRIATFAVGLVQAIYELLAHRPQIVHIHVSAKGSFARKCVISWMCYGLRVPVVLHVHGSNFDEFFDQASPAVKALIRGTLEHADVVIGLGRTWTTRLQIMAPRARVEAATCAVRPDQPVGQVAGGPVNCVFLGEVGERKGTFVLLEAWAKALEHTAVEATLTIAGDGDTARARSLVADLGLASTVEVVGWLSSSAVSQLLKRSHVLVLPSRNEGTPIAILEAMASGLCVVASDVGGIPELLADTGVMVKPDDVAGIAEALTHVIDDHQTRSLLGTRALSRVKSTFDLDALASRLDSLYRSILGAECGETVDADSADPTRRS</sequence>
<keyword evidence="1" id="KW-0328">Glycosyltransferase</keyword>
<keyword evidence="2" id="KW-0808">Transferase</keyword>
<dbReference type="Proteomes" id="UP000467148">
    <property type="component" value="Chromosome"/>
</dbReference>
<name>A0A7I7T3D7_9MYCO</name>
<dbReference type="AlphaFoldDB" id="A0A7I7T3D7"/>
<evidence type="ECO:0000256" key="2">
    <source>
        <dbReference type="ARBA" id="ARBA00022679"/>
    </source>
</evidence>
<organism evidence="3 4">
    <name type="scientific">Mycolicibacterium helvum</name>
    <dbReference type="NCBI Taxonomy" id="1534349"/>
    <lineage>
        <taxon>Bacteria</taxon>
        <taxon>Bacillati</taxon>
        <taxon>Actinomycetota</taxon>
        <taxon>Actinomycetes</taxon>
        <taxon>Mycobacteriales</taxon>
        <taxon>Mycobacteriaceae</taxon>
        <taxon>Mycolicibacterium</taxon>
    </lineage>
</organism>
<reference evidence="3 4" key="1">
    <citation type="journal article" date="2019" name="Emerg. Microbes Infect.">
        <title>Comprehensive subspecies identification of 175 nontuberculous mycobacteria species based on 7547 genomic profiles.</title>
        <authorList>
            <person name="Matsumoto Y."/>
            <person name="Kinjo T."/>
            <person name="Motooka D."/>
            <person name="Nabeya D."/>
            <person name="Jung N."/>
            <person name="Uechi K."/>
            <person name="Horii T."/>
            <person name="Iida T."/>
            <person name="Fujita J."/>
            <person name="Nakamura S."/>
        </authorList>
    </citation>
    <scope>NUCLEOTIDE SEQUENCE [LARGE SCALE GENOMIC DNA]</scope>
    <source>
        <strain evidence="3 4">JCM 30396</strain>
    </source>
</reference>
<dbReference type="PANTHER" id="PTHR12526:SF510">
    <property type="entry name" value="D-INOSITOL 3-PHOSPHATE GLYCOSYLTRANSFERASE"/>
    <property type="match status" value="1"/>
</dbReference>